<evidence type="ECO:0000256" key="2">
    <source>
        <dbReference type="ARBA" id="ARBA00023163"/>
    </source>
</evidence>
<dbReference type="Proteomes" id="UP000523079">
    <property type="component" value="Unassembled WGS sequence"/>
</dbReference>
<reference evidence="6 7" key="1">
    <citation type="submission" date="2020-07" db="EMBL/GenBank/DDBJ databases">
        <title>Sequencing the genomes of 1000 actinobacteria strains.</title>
        <authorList>
            <person name="Klenk H.-P."/>
        </authorList>
    </citation>
    <scope>NUCLEOTIDE SEQUENCE [LARGE SCALE GENOMIC DNA]</scope>
    <source>
        <strain evidence="6 7">DSM 100723</strain>
    </source>
</reference>
<keyword evidence="1" id="KW-0805">Transcription regulation</keyword>
<dbReference type="InterPro" id="IPR041916">
    <property type="entry name" value="Anti_sigma_zinc_sf"/>
</dbReference>
<evidence type="ECO:0000256" key="4">
    <source>
        <dbReference type="SAM" id="Phobius"/>
    </source>
</evidence>
<feature type="region of interest" description="Disordered" evidence="3">
    <location>
        <begin position="189"/>
        <end position="210"/>
    </location>
</feature>
<keyword evidence="2" id="KW-0804">Transcription</keyword>
<dbReference type="RefSeq" id="WP_182560051.1">
    <property type="nucleotide sequence ID" value="NZ_JACGWT010000003.1"/>
</dbReference>
<name>A0A7W3ISJ9_9ACTN</name>
<organism evidence="6 7">
    <name type="scientific">Microlunatus kandeliicorticis</name>
    <dbReference type="NCBI Taxonomy" id="1759536"/>
    <lineage>
        <taxon>Bacteria</taxon>
        <taxon>Bacillati</taxon>
        <taxon>Actinomycetota</taxon>
        <taxon>Actinomycetes</taxon>
        <taxon>Propionibacteriales</taxon>
        <taxon>Propionibacteriaceae</taxon>
        <taxon>Microlunatus</taxon>
    </lineage>
</organism>
<evidence type="ECO:0000256" key="3">
    <source>
        <dbReference type="SAM" id="MobiDB-lite"/>
    </source>
</evidence>
<protein>
    <submittedName>
        <fullName evidence="6">Negative regulator of sigma E activity/anti-sigma factor RsiW</fullName>
    </submittedName>
</protein>
<sequence>MTSARPCSRFERARSELVDGSIDDETRETLRRHLAGCDACRADVVELRRVRDLLHARVTEAPAPSTLQGRLVSIAAEAADEPLRTRPFKQARWGSGRLPTRRRRRRRVAVVATAFGTVLVVGAGLGYAVAPASLVAVDDPTGAARSGFAAVRADVPLSSDPATAALVAAGRLPAGSAAAHRLWSSADPNAASPSAAIGTPRQVSLSDPGGGSASVLAPNAPAGRAIGAGAAASALAAAEAAAGRVGYQGTEQVVVQDGDRRMTAEVTVSSTGAGGSLLTVRADDGTALVQGSMPAEADSVSLVSLLSGSYRLSGVADVSVLGRRATVVEARTSGTTDTQAPTARWWVDQQTGLLLGRQTFTPSGTLIQSSMFTAVAVRTGPTASTPSSQLTATTAAAVLAPSAGHGLEASGWTCEQRLAGLPLTQVRTDDLTDPSVVHLVYTDGVTTLSVMERRGRLDDTPSGSSLDPALGAFVSAGAPFSASWQSGDSVLTVVTDGSRDRLAQAVHSLPHAAVPHATTMGRVRSGWAYLASLLFR</sequence>
<evidence type="ECO:0000259" key="5">
    <source>
        <dbReference type="Pfam" id="PF13490"/>
    </source>
</evidence>
<comment type="caution">
    <text evidence="6">The sequence shown here is derived from an EMBL/GenBank/DDBJ whole genome shotgun (WGS) entry which is preliminary data.</text>
</comment>
<accession>A0A7W3ISJ9</accession>
<dbReference type="EMBL" id="JACGWT010000003">
    <property type="protein sequence ID" value="MBA8794483.1"/>
    <property type="molecule type" value="Genomic_DNA"/>
</dbReference>
<dbReference type="Gene3D" id="2.50.20.10">
    <property type="entry name" value="Lipoprotein localisation LolA/LolB/LppX"/>
    <property type="match status" value="1"/>
</dbReference>
<keyword evidence="4" id="KW-0472">Membrane</keyword>
<evidence type="ECO:0000313" key="6">
    <source>
        <dbReference type="EMBL" id="MBA8794483.1"/>
    </source>
</evidence>
<proteinExistence type="predicted"/>
<evidence type="ECO:0000256" key="1">
    <source>
        <dbReference type="ARBA" id="ARBA00023015"/>
    </source>
</evidence>
<dbReference type="Pfam" id="PF13490">
    <property type="entry name" value="zf-HC2"/>
    <property type="match status" value="1"/>
</dbReference>
<evidence type="ECO:0000313" key="7">
    <source>
        <dbReference type="Proteomes" id="UP000523079"/>
    </source>
</evidence>
<gene>
    <name evidence="6" type="ORF">FHX74_002102</name>
</gene>
<dbReference type="AlphaFoldDB" id="A0A7W3ISJ9"/>
<feature type="transmembrane region" description="Helical" evidence="4">
    <location>
        <begin position="108"/>
        <end position="130"/>
    </location>
</feature>
<feature type="domain" description="Putative zinc-finger" evidence="5">
    <location>
        <begin position="7"/>
        <end position="41"/>
    </location>
</feature>
<keyword evidence="4" id="KW-1133">Transmembrane helix</keyword>
<keyword evidence="4" id="KW-0812">Transmembrane</keyword>
<dbReference type="Gene3D" id="1.10.10.1320">
    <property type="entry name" value="Anti-sigma factor, zinc-finger domain"/>
    <property type="match status" value="1"/>
</dbReference>
<dbReference type="InterPro" id="IPR027383">
    <property type="entry name" value="Znf_put"/>
</dbReference>
<keyword evidence="7" id="KW-1185">Reference proteome</keyword>